<feature type="compositionally biased region" description="Pro residues" evidence="2">
    <location>
        <begin position="282"/>
        <end position="297"/>
    </location>
</feature>
<feature type="compositionally biased region" description="Low complexity" evidence="2">
    <location>
        <begin position="269"/>
        <end position="278"/>
    </location>
</feature>
<dbReference type="InterPro" id="IPR006599">
    <property type="entry name" value="CARP_motif"/>
</dbReference>
<dbReference type="PROSITE" id="PS51329">
    <property type="entry name" value="C_CAP_COFACTOR_C"/>
    <property type="match status" value="1"/>
</dbReference>
<dbReference type="Pfam" id="PF21938">
    <property type="entry name" value="CAP_N"/>
    <property type="match status" value="1"/>
</dbReference>
<dbReference type="EMBL" id="JAZGUE010000004">
    <property type="protein sequence ID" value="KAL2267758.1"/>
    <property type="molecule type" value="Genomic_DNA"/>
</dbReference>
<dbReference type="Gene3D" id="2.160.20.70">
    <property type="match status" value="1"/>
</dbReference>
<gene>
    <name evidence="4" type="ORF">VTJ83DRAFT_5035</name>
</gene>
<dbReference type="Proteomes" id="UP001600064">
    <property type="component" value="Unassembled WGS sequence"/>
</dbReference>
<dbReference type="InterPro" id="IPR036223">
    <property type="entry name" value="CAP_C_sf"/>
</dbReference>
<feature type="domain" description="C-CAP/cofactor C-like" evidence="3">
    <location>
        <begin position="382"/>
        <end position="520"/>
    </location>
</feature>
<accession>A0ABR4DBM5</accession>
<dbReference type="Gene3D" id="1.25.40.330">
    <property type="entry name" value="Adenylate cyclase-associated CAP, N-terminal domain"/>
    <property type="match status" value="1"/>
</dbReference>
<feature type="region of interest" description="Disordered" evidence="2">
    <location>
        <begin position="44"/>
        <end position="77"/>
    </location>
</feature>
<dbReference type="SMART" id="SM00673">
    <property type="entry name" value="CARP"/>
    <property type="match status" value="2"/>
</dbReference>
<feature type="compositionally biased region" description="Basic and acidic residues" evidence="2">
    <location>
        <begin position="331"/>
        <end position="340"/>
    </location>
</feature>
<feature type="region of interest" description="Disordered" evidence="2">
    <location>
        <begin position="269"/>
        <end position="316"/>
    </location>
</feature>
<comment type="caution">
    <text evidence="4">The sequence shown here is derived from an EMBL/GenBank/DDBJ whole genome shotgun (WGS) entry which is preliminary data.</text>
</comment>
<dbReference type="SUPFAM" id="SSF101278">
    <property type="entry name" value="N-terminal domain of adenylylcyclase associated protein, CAP"/>
    <property type="match status" value="1"/>
</dbReference>
<evidence type="ECO:0000256" key="1">
    <source>
        <dbReference type="ARBA" id="ARBA00007659"/>
    </source>
</evidence>
<dbReference type="InterPro" id="IPR036222">
    <property type="entry name" value="CAP_N_sf"/>
</dbReference>
<dbReference type="GeneID" id="98126235"/>
<protein>
    <recommendedName>
        <fullName evidence="3">C-CAP/cofactor C-like domain-containing protein</fullName>
    </recommendedName>
</protein>
<dbReference type="RefSeq" id="XP_070866485.1">
    <property type="nucleotide sequence ID" value="XM_071011591.1"/>
</dbReference>
<feature type="compositionally biased region" description="Basic and acidic residues" evidence="2">
    <location>
        <begin position="372"/>
        <end position="389"/>
    </location>
</feature>
<organism evidence="4 5">
    <name type="scientific">Remersonia thermophila</name>
    <dbReference type="NCBI Taxonomy" id="72144"/>
    <lineage>
        <taxon>Eukaryota</taxon>
        <taxon>Fungi</taxon>
        <taxon>Dikarya</taxon>
        <taxon>Ascomycota</taxon>
        <taxon>Pezizomycotina</taxon>
        <taxon>Sordariomycetes</taxon>
        <taxon>Sordariomycetidae</taxon>
        <taxon>Sordariales</taxon>
        <taxon>Sordariales incertae sedis</taxon>
        <taxon>Remersonia</taxon>
    </lineage>
</organism>
<reference evidence="4 5" key="1">
    <citation type="journal article" date="2024" name="Commun. Biol.">
        <title>Comparative genomic analysis of thermophilic fungi reveals convergent evolutionary adaptations and gene losses.</title>
        <authorList>
            <person name="Steindorff A.S."/>
            <person name="Aguilar-Pontes M.V."/>
            <person name="Robinson A.J."/>
            <person name="Andreopoulos B."/>
            <person name="LaButti K."/>
            <person name="Kuo A."/>
            <person name="Mondo S."/>
            <person name="Riley R."/>
            <person name="Otillar R."/>
            <person name="Haridas S."/>
            <person name="Lipzen A."/>
            <person name="Grimwood J."/>
            <person name="Schmutz J."/>
            <person name="Clum A."/>
            <person name="Reid I.D."/>
            <person name="Moisan M.C."/>
            <person name="Butler G."/>
            <person name="Nguyen T.T.M."/>
            <person name="Dewar K."/>
            <person name="Conant G."/>
            <person name="Drula E."/>
            <person name="Henrissat B."/>
            <person name="Hansel C."/>
            <person name="Singer S."/>
            <person name="Hutchinson M.I."/>
            <person name="de Vries R.P."/>
            <person name="Natvig D.O."/>
            <person name="Powell A.J."/>
            <person name="Tsang A."/>
            <person name="Grigoriev I.V."/>
        </authorList>
    </citation>
    <scope>NUCLEOTIDE SEQUENCE [LARGE SCALE GENOMIC DNA]</scope>
    <source>
        <strain evidence="4 5">ATCC 22073</strain>
    </source>
</reference>
<dbReference type="PANTHER" id="PTHR10652">
    <property type="entry name" value="ADENYLYL CYCLASE-ASSOCIATED PROTEIN"/>
    <property type="match status" value="1"/>
</dbReference>
<dbReference type="InterPro" id="IPR016098">
    <property type="entry name" value="CAP/MinC_C"/>
</dbReference>
<dbReference type="PANTHER" id="PTHR10652:SF0">
    <property type="entry name" value="ADENYLYL CYCLASE-ASSOCIATED PROTEIN"/>
    <property type="match status" value="1"/>
</dbReference>
<sequence>MATNHMHNLTTLIKARGRHVSPRRHCAVGLRTSSICHRCHSAVRHPSGPAVPGSPQTAIGPTPPTSAVAPPPPPPEPVPESIEEFDNLISQSLEKWVKISDEIGGVVATQAAKVLEAFKEERKFLLITTKAKKPDMKGADMSVFQDLVQPISKLMTVVGGLKDANRGDANYNNLATVAESMLALAWVTIDIKPFKHVEESLAAAQFWGNKVLTAHKNKDEKQIEWVNTYYQVFRDLAEYVKSYFPNGIPWNPQGVPAAEAAKAINAAASTTAAPASARGAGGPPPPPPPPPPGPPPVLKIDALPSQPSGPSGLGAVFSELNKGEAVTKGLRKVDKSEMTHKNPALRAGSTVPERSSSSAIRGKSPAPPGTKPKPESMRVKKPPKQELEGNKWTIENYDKPSAPIELEVTLNQSVLISKCVNTTIILRGKANAVTVENTQRLSLVVESLVSTVDVVKSTNFALQVLETIPTVLLDQVDSAQIYLSKESSSTRVYSSKSAGINLNVLVPGEGGEDDSKELPLPSQICSWWDPEKGDVINEIVSHAG</sequence>
<comment type="similarity">
    <text evidence="1">Belongs to the CAP family.</text>
</comment>
<dbReference type="InterPro" id="IPR013912">
    <property type="entry name" value="Adenylate_cyclase-assoc_CAP_C"/>
</dbReference>
<feature type="region of interest" description="Disordered" evidence="2">
    <location>
        <begin position="329"/>
        <end position="390"/>
    </location>
</feature>
<evidence type="ECO:0000313" key="4">
    <source>
        <dbReference type="EMBL" id="KAL2267758.1"/>
    </source>
</evidence>
<evidence type="ECO:0000313" key="5">
    <source>
        <dbReference type="Proteomes" id="UP001600064"/>
    </source>
</evidence>
<evidence type="ECO:0000256" key="2">
    <source>
        <dbReference type="SAM" id="MobiDB-lite"/>
    </source>
</evidence>
<keyword evidence="5" id="KW-1185">Reference proteome</keyword>
<dbReference type="InterPro" id="IPR017901">
    <property type="entry name" value="C-CAP_CF_C-like"/>
</dbReference>
<dbReference type="InterPro" id="IPR001837">
    <property type="entry name" value="Adenylate_cyclase-assoc_CAP"/>
</dbReference>
<feature type="compositionally biased region" description="Pro residues" evidence="2">
    <location>
        <begin position="61"/>
        <end position="77"/>
    </location>
</feature>
<dbReference type="InterPro" id="IPR053950">
    <property type="entry name" value="CAP_N"/>
</dbReference>
<dbReference type="Pfam" id="PF08603">
    <property type="entry name" value="CAP_C"/>
    <property type="match status" value="1"/>
</dbReference>
<evidence type="ECO:0000259" key="3">
    <source>
        <dbReference type="PROSITE" id="PS51329"/>
    </source>
</evidence>
<name>A0ABR4DBM5_9PEZI</name>
<proteinExistence type="inferred from homology"/>
<dbReference type="SUPFAM" id="SSF69340">
    <property type="entry name" value="C-terminal domain of adenylylcyclase associated protein"/>
    <property type="match status" value="1"/>
</dbReference>